<dbReference type="SUPFAM" id="SSF55021">
    <property type="entry name" value="ACT-like"/>
    <property type="match status" value="1"/>
</dbReference>
<dbReference type="Gene3D" id="3.30.70.260">
    <property type="match status" value="1"/>
</dbReference>
<reference evidence="2 3" key="1">
    <citation type="journal article" date="2019" name="Nat. Microbiol.">
        <title>Wide diversity of methane and short-chain alkane metabolisms in uncultured archaea.</title>
        <authorList>
            <person name="Borrel G."/>
            <person name="Adam P.S."/>
            <person name="McKay L.J."/>
            <person name="Chen L.X."/>
            <person name="Sierra-Garcia I.N."/>
            <person name="Sieber C.M."/>
            <person name="Letourneur Q."/>
            <person name="Ghozlane A."/>
            <person name="Andersen G.L."/>
            <person name="Li W.J."/>
            <person name="Hallam S.J."/>
            <person name="Muyzer G."/>
            <person name="de Oliveira V.M."/>
            <person name="Inskeep W.P."/>
            <person name="Banfield J.F."/>
            <person name="Gribaldo S."/>
        </authorList>
    </citation>
    <scope>NUCLEOTIDE SEQUENCE [LARGE SCALE GENOMIC DNA]</scope>
    <source>
        <strain evidence="2">NM1b</strain>
    </source>
</reference>
<dbReference type="PROSITE" id="PS51671">
    <property type="entry name" value="ACT"/>
    <property type="match status" value="1"/>
</dbReference>
<evidence type="ECO:0000313" key="3">
    <source>
        <dbReference type="Proteomes" id="UP000320766"/>
    </source>
</evidence>
<dbReference type="EMBL" id="RXIL01000018">
    <property type="protein sequence ID" value="RZN73169.1"/>
    <property type="molecule type" value="Genomic_DNA"/>
</dbReference>
<gene>
    <name evidence="2" type="ORF">EF807_00935</name>
</gene>
<organism evidence="2 3">
    <name type="scientific">Candidatus Methanolliviera hydrocarbonicum</name>
    <dbReference type="NCBI Taxonomy" id="2491085"/>
    <lineage>
        <taxon>Archaea</taxon>
        <taxon>Methanobacteriati</taxon>
        <taxon>Methanobacteriota</taxon>
        <taxon>Candidatus Methanoliparia</taxon>
        <taxon>Candidatus Methanoliparales</taxon>
        <taxon>Candidatus Methanollivieraceae</taxon>
        <taxon>Candidatus Methanolliviera</taxon>
    </lineage>
</organism>
<dbReference type="InterPro" id="IPR002912">
    <property type="entry name" value="ACT_dom"/>
</dbReference>
<comment type="caution">
    <text evidence="2">The sequence shown here is derived from an EMBL/GenBank/DDBJ whole genome shotgun (WGS) entry which is preliminary data.</text>
</comment>
<feature type="domain" description="ACT" evidence="1">
    <location>
        <begin position="4"/>
        <end position="76"/>
    </location>
</feature>
<dbReference type="Proteomes" id="UP000320766">
    <property type="component" value="Unassembled WGS sequence"/>
</dbReference>
<accession>A0A520KYM1</accession>
<sequence length="165" mass="18748">MKIKMNLELKDEPGTLARAIAPISACGINIVYIVHDREKKQANGNITVQITVEAEEEQIKKMRHSLEENKIRILSIGEERLIEELTFIMIGHIVDTDIKDTIGRIDETGYAEIVDLELKMPQKKKESSARVTIKAVGKEEMKRCMKIIGRMAFKKGITIVYPVEL</sequence>
<protein>
    <submittedName>
        <fullName evidence="2">Amino acid-binding protein</fullName>
    </submittedName>
</protein>
<name>A0A520KYM1_9EURY</name>
<evidence type="ECO:0000313" key="2">
    <source>
        <dbReference type="EMBL" id="RZN73169.1"/>
    </source>
</evidence>
<dbReference type="InterPro" id="IPR045865">
    <property type="entry name" value="ACT-like_dom_sf"/>
</dbReference>
<dbReference type="AlphaFoldDB" id="A0A520KYM1"/>
<proteinExistence type="predicted"/>
<evidence type="ECO:0000259" key="1">
    <source>
        <dbReference type="PROSITE" id="PS51671"/>
    </source>
</evidence>